<evidence type="ECO:0000313" key="6">
    <source>
        <dbReference type="Proteomes" id="UP001202180"/>
    </source>
</evidence>
<dbReference type="SMART" id="SM00344">
    <property type="entry name" value="HTH_ASNC"/>
    <property type="match status" value="1"/>
</dbReference>
<evidence type="ECO:0000256" key="3">
    <source>
        <dbReference type="ARBA" id="ARBA00023163"/>
    </source>
</evidence>
<keyword evidence="6" id="KW-1185">Reference proteome</keyword>
<evidence type="ECO:0000313" key="5">
    <source>
        <dbReference type="EMBL" id="MCK8495603.1"/>
    </source>
</evidence>
<dbReference type="InterPro" id="IPR011991">
    <property type="entry name" value="ArsR-like_HTH"/>
</dbReference>
<dbReference type="PANTHER" id="PTHR30154">
    <property type="entry name" value="LEUCINE-RESPONSIVE REGULATORY PROTEIN"/>
    <property type="match status" value="1"/>
</dbReference>
<name>A0ABT0HTS3_9BACT</name>
<dbReference type="Pfam" id="PF13404">
    <property type="entry name" value="HTH_AsnC-type"/>
    <property type="match status" value="1"/>
</dbReference>
<keyword evidence="2" id="KW-0238">DNA-binding</keyword>
<dbReference type="PRINTS" id="PR00033">
    <property type="entry name" value="HTHASNC"/>
</dbReference>
<dbReference type="InterPro" id="IPR019887">
    <property type="entry name" value="Tscrpt_reg_AsnC/Lrp_C"/>
</dbReference>
<accession>A0ABT0HTS3</accession>
<dbReference type="InterPro" id="IPR036390">
    <property type="entry name" value="WH_DNA-bd_sf"/>
</dbReference>
<dbReference type="PROSITE" id="PS50956">
    <property type="entry name" value="HTH_ASNC_2"/>
    <property type="match status" value="1"/>
</dbReference>
<comment type="caution">
    <text evidence="5">The sequence shown here is derived from an EMBL/GenBank/DDBJ whole genome shotgun (WGS) entry which is preliminary data.</text>
</comment>
<dbReference type="InterPro" id="IPR019888">
    <property type="entry name" value="Tscrpt_reg_AsnC-like"/>
</dbReference>
<reference evidence="5 6" key="1">
    <citation type="submission" date="2022-04" db="EMBL/GenBank/DDBJ databases">
        <title>Spirosoma sp. strain RP8 genome sequencing and assembly.</title>
        <authorList>
            <person name="Jung Y."/>
        </authorList>
    </citation>
    <scope>NUCLEOTIDE SEQUENCE [LARGE SCALE GENOMIC DNA]</scope>
    <source>
        <strain evidence="5 6">RP8</strain>
    </source>
</reference>
<dbReference type="Proteomes" id="UP001202180">
    <property type="component" value="Unassembled WGS sequence"/>
</dbReference>
<sequence>MEDLDKFDLAILSELQADNMRPQRDIAETIGLSAAAVQRRIKRLREEKIITADTSILNREKVGALVTLLVEVSLSSERIDHIEEAKALFEGTPEVQQCYYVTGDYDFLLIILTPSMEAYGRLTQKIFFSHTNVKSFKTSVAMSLVKVGLQVPIPYSSQSRH</sequence>
<evidence type="ECO:0000256" key="2">
    <source>
        <dbReference type="ARBA" id="ARBA00023125"/>
    </source>
</evidence>
<dbReference type="Gene3D" id="3.30.70.920">
    <property type="match status" value="1"/>
</dbReference>
<protein>
    <submittedName>
        <fullName evidence="5">Lrp/AsnC family transcriptional regulator</fullName>
    </submittedName>
</protein>
<dbReference type="SUPFAM" id="SSF46785">
    <property type="entry name" value="Winged helix' DNA-binding domain"/>
    <property type="match status" value="1"/>
</dbReference>
<dbReference type="InterPro" id="IPR011008">
    <property type="entry name" value="Dimeric_a/b-barrel"/>
</dbReference>
<dbReference type="RefSeq" id="WP_232563701.1">
    <property type="nucleotide sequence ID" value="NZ_JALPRF010000009.1"/>
</dbReference>
<dbReference type="PANTHER" id="PTHR30154:SF34">
    <property type="entry name" value="TRANSCRIPTIONAL REGULATOR AZLB"/>
    <property type="match status" value="1"/>
</dbReference>
<gene>
    <name evidence="5" type="ORF">M0L20_27300</name>
</gene>
<dbReference type="SUPFAM" id="SSF54909">
    <property type="entry name" value="Dimeric alpha+beta barrel"/>
    <property type="match status" value="1"/>
</dbReference>
<proteinExistence type="predicted"/>
<dbReference type="InterPro" id="IPR036388">
    <property type="entry name" value="WH-like_DNA-bd_sf"/>
</dbReference>
<organism evidence="5 6">
    <name type="scientific">Spirosoma liriopis</name>
    <dbReference type="NCBI Taxonomy" id="2937440"/>
    <lineage>
        <taxon>Bacteria</taxon>
        <taxon>Pseudomonadati</taxon>
        <taxon>Bacteroidota</taxon>
        <taxon>Cytophagia</taxon>
        <taxon>Cytophagales</taxon>
        <taxon>Cytophagaceae</taxon>
        <taxon>Spirosoma</taxon>
    </lineage>
</organism>
<keyword evidence="1" id="KW-0805">Transcription regulation</keyword>
<dbReference type="CDD" id="cd00090">
    <property type="entry name" value="HTH_ARSR"/>
    <property type="match status" value="1"/>
</dbReference>
<dbReference type="EMBL" id="JALPRF010000009">
    <property type="protein sequence ID" value="MCK8495603.1"/>
    <property type="molecule type" value="Genomic_DNA"/>
</dbReference>
<feature type="domain" description="HTH asnC-type" evidence="4">
    <location>
        <begin position="4"/>
        <end position="65"/>
    </location>
</feature>
<evidence type="ECO:0000256" key="1">
    <source>
        <dbReference type="ARBA" id="ARBA00023015"/>
    </source>
</evidence>
<evidence type="ECO:0000259" key="4">
    <source>
        <dbReference type="PROSITE" id="PS50956"/>
    </source>
</evidence>
<dbReference type="Gene3D" id="1.10.10.10">
    <property type="entry name" value="Winged helix-like DNA-binding domain superfamily/Winged helix DNA-binding domain"/>
    <property type="match status" value="1"/>
</dbReference>
<dbReference type="Pfam" id="PF01037">
    <property type="entry name" value="AsnC_trans_reg"/>
    <property type="match status" value="1"/>
</dbReference>
<dbReference type="InterPro" id="IPR000485">
    <property type="entry name" value="AsnC-type_HTH_dom"/>
</dbReference>
<keyword evidence="3" id="KW-0804">Transcription</keyword>